<evidence type="ECO:0000313" key="2">
    <source>
        <dbReference type="EnsemblPlants" id="HORVU.MOREX.r3.2HG0209890.1"/>
    </source>
</evidence>
<dbReference type="Pfam" id="PF00069">
    <property type="entry name" value="Pkinase"/>
    <property type="match status" value="1"/>
</dbReference>
<dbReference type="GO" id="GO:0005524">
    <property type="term" value="F:ATP binding"/>
    <property type="evidence" value="ECO:0007669"/>
    <property type="project" value="InterPro"/>
</dbReference>
<dbReference type="GO" id="GO:0004672">
    <property type="term" value="F:protein kinase activity"/>
    <property type="evidence" value="ECO:0007669"/>
    <property type="project" value="InterPro"/>
</dbReference>
<dbReference type="AlphaFoldDB" id="A0A8I7B8G5"/>
<sequence length="160" mass="18048">MEHGGNPFYSKKKKNILLDDNMIPKIVDFGLSRLLDQQQTIHTSSLGTFGYMAPEFVDRGTITPKSDIFSLGVIIIEIIMGHRDYPDVITTTPSDDFVELVLGKWKNRLARSQRYGNLEIDCQQIKRCVQIGLICVNPDRTKRPPARNIINMLQGSGSIV</sequence>
<dbReference type="PANTHER" id="PTHR45707">
    <property type="entry name" value="C2 CALCIUM/LIPID-BINDING PLANT PHOSPHORIBOSYLTRANSFERASE FAMILY PROTEIN"/>
    <property type="match status" value="1"/>
</dbReference>
<dbReference type="EnsemblPlants" id="HORVU.MOREX.r3.2HG0209890.1">
    <property type="protein sequence ID" value="HORVU.MOREX.r3.2HG0209890.1"/>
    <property type="gene ID" value="HORVU.MOREX.r3.2HG0209890"/>
</dbReference>
<dbReference type="InterPro" id="IPR000719">
    <property type="entry name" value="Prot_kinase_dom"/>
</dbReference>
<evidence type="ECO:0000259" key="1">
    <source>
        <dbReference type="PROSITE" id="PS50011"/>
    </source>
</evidence>
<dbReference type="Gramene" id="HORVU.MOREX.r2.2HG0174550.1">
    <property type="protein sequence ID" value="HORVU.MOREX.r2.2HG0174550.1"/>
    <property type="gene ID" value="HORVU.MOREX.r2.2HG0174550"/>
</dbReference>
<organism evidence="2 3">
    <name type="scientific">Hordeum vulgare subsp. vulgare</name>
    <name type="common">Domesticated barley</name>
    <dbReference type="NCBI Taxonomy" id="112509"/>
    <lineage>
        <taxon>Eukaryota</taxon>
        <taxon>Viridiplantae</taxon>
        <taxon>Streptophyta</taxon>
        <taxon>Embryophyta</taxon>
        <taxon>Tracheophyta</taxon>
        <taxon>Spermatophyta</taxon>
        <taxon>Magnoliopsida</taxon>
        <taxon>Liliopsida</taxon>
        <taxon>Poales</taxon>
        <taxon>Poaceae</taxon>
        <taxon>BOP clade</taxon>
        <taxon>Pooideae</taxon>
        <taxon>Triticodae</taxon>
        <taxon>Triticeae</taxon>
        <taxon>Hordeinae</taxon>
        <taxon>Hordeum</taxon>
    </lineage>
</organism>
<dbReference type="Gene3D" id="1.10.510.10">
    <property type="entry name" value="Transferase(Phosphotransferase) domain 1"/>
    <property type="match status" value="1"/>
</dbReference>
<dbReference type="SUPFAM" id="SSF56112">
    <property type="entry name" value="Protein kinase-like (PK-like)"/>
    <property type="match status" value="1"/>
</dbReference>
<dbReference type="Gramene" id="HORVU.MOREX.r3.2HG0209890.1">
    <property type="protein sequence ID" value="HORVU.MOREX.r3.2HG0209890.1"/>
    <property type="gene ID" value="HORVU.MOREX.r3.2HG0209890"/>
</dbReference>
<evidence type="ECO:0000313" key="3">
    <source>
        <dbReference type="Proteomes" id="UP000011116"/>
    </source>
</evidence>
<keyword evidence="3" id="KW-1185">Reference proteome</keyword>
<reference evidence="3" key="1">
    <citation type="journal article" date="2012" name="Nature">
        <title>A physical, genetic and functional sequence assembly of the barley genome.</title>
        <authorList>
            <consortium name="The International Barley Genome Sequencing Consortium"/>
            <person name="Mayer K.F."/>
            <person name="Waugh R."/>
            <person name="Brown J.W."/>
            <person name="Schulman A."/>
            <person name="Langridge P."/>
            <person name="Platzer M."/>
            <person name="Fincher G.B."/>
            <person name="Muehlbauer G.J."/>
            <person name="Sato K."/>
            <person name="Close T.J."/>
            <person name="Wise R.P."/>
            <person name="Stein N."/>
        </authorList>
    </citation>
    <scope>NUCLEOTIDE SEQUENCE [LARGE SCALE GENOMIC DNA]</scope>
    <source>
        <strain evidence="3">cv. Morex</strain>
    </source>
</reference>
<proteinExistence type="predicted"/>
<dbReference type="InterPro" id="IPR011009">
    <property type="entry name" value="Kinase-like_dom_sf"/>
</dbReference>
<dbReference type="SMR" id="A0A8I7B8G5"/>
<accession>A0A8I7B8G5</accession>
<feature type="domain" description="Protein kinase" evidence="1">
    <location>
        <begin position="1"/>
        <end position="159"/>
    </location>
</feature>
<reference evidence="2" key="3">
    <citation type="submission" date="2022-01" db="UniProtKB">
        <authorList>
            <consortium name="EnsemblPlants"/>
        </authorList>
    </citation>
    <scope>IDENTIFICATION</scope>
    <source>
        <strain evidence="2">subsp. vulgare</strain>
    </source>
</reference>
<dbReference type="PANTHER" id="PTHR45707:SF72">
    <property type="entry name" value="PROTEIN KINASE DOMAIN-CONTAINING PROTEIN"/>
    <property type="match status" value="1"/>
</dbReference>
<protein>
    <recommendedName>
        <fullName evidence="1">Protein kinase domain-containing protein</fullName>
    </recommendedName>
</protein>
<name>A0A8I7B8G5_HORVV</name>
<reference evidence="2" key="2">
    <citation type="submission" date="2020-10" db="EMBL/GenBank/DDBJ databases">
        <authorList>
            <person name="Scholz U."/>
            <person name="Mascher M."/>
            <person name="Fiebig A."/>
        </authorList>
    </citation>
    <scope>NUCLEOTIDE SEQUENCE [LARGE SCALE GENOMIC DNA]</scope>
    <source>
        <strain evidence="2">cv. Morex</strain>
    </source>
</reference>
<dbReference type="Proteomes" id="UP000011116">
    <property type="component" value="Chromosome 2H"/>
</dbReference>
<dbReference type="PROSITE" id="PS50011">
    <property type="entry name" value="PROTEIN_KINASE_DOM"/>
    <property type="match status" value="1"/>
</dbReference>